<comment type="similarity">
    <text evidence="2">Belongs to the bacterial solute-binding protein 5 family.</text>
</comment>
<evidence type="ECO:0000313" key="5">
    <source>
        <dbReference type="EMBL" id="NBG94948.1"/>
    </source>
</evidence>
<accession>A0A845Q9I7</accession>
<keyword evidence="3" id="KW-0732">Signal</keyword>
<dbReference type="Proteomes" id="UP000470384">
    <property type="component" value="Unassembled WGS sequence"/>
</dbReference>
<dbReference type="PANTHER" id="PTHR30290:SF64">
    <property type="entry name" value="ABC TRANSPORTER PERIPLASMIC BINDING PROTEIN"/>
    <property type="match status" value="1"/>
</dbReference>
<comment type="subcellular location">
    <subcellularLocation>
        <location evidence="1">Periplasm</location>
    </subcellularLocation>
</comment>
<gene>
    <name evidence="5" type="ORF">GTQ45_04300</name>
</gene>
<protein>
    <submittedName>
        <fullName evidence="5">ABC transporter substrate-binding protein</fullName>
    </submittedName>
</protein>
<reference evidence="5 6" key="1">
    <citation type="journal article" date="2016" name="Int. J. Syst. Evol. Microbiol.">
        <title>Pyruvatibacter mobilis gen. nov., sp. nov., a marine bacterium from the culture broth of Picochlorum sp. 122.</title>
        <authorList>
            <person name="Wang G."/>
            <person name="Tang M."/>
            <person name="Wu H."/>
            <person name="Dai S."/>
            <person name="Li T."/>
            <person name="Chen C."/>
            <person name="He H."/>
            <person name="Fan J."/>
            <person name="Xiang W."/>
            <person name="Li X."/>
        </authorList>
    </citation>
    <scope>NUCLEOTIDE SEQUENCE [LARGE SCALE GENOMIC DNA]</scope>
    <source>
        <strain evidence="5 6">GYP-11</strain>
    </source>
</reference>
<comment type="caution">
    <text evidence="5">The sequence shown here is derived from an EMBL/GenBank/DDBJ whole genome shotgun (WGS) entry which is preliminary data.</text>
</comment>
<evidence type="ECO:0000313" key="6">
    <source>
        <dbReference type="Proteomes" id="UP000470384"/>
    </source>
</evidence>
<evidence type="ECO:0000256" key="2">
    <source>
        <dbReference type="ARBA" id="ARBA00005695"/>
    </source>
</evidence>
<dbReference type="SUPFAM" id="SSF53850">
    <property type="entry name" value="Periplasmic binding protein-like II"/>
    <property type="match status" value="1"/>
</dbReference>
<dbReference type="Gene3D" id="3.40.190.10">
    <property type="entry name" value="Periplasmic binding protein-like II"/>
    <property type="match status" value="1"/>
</dbReference>
<proteinExistence type="inferred from homology"/>
<organism evidence="5 6">
    <name type="scientific">Pyruvatibacter mobilis</name>
    <dbReference type="NCBI Taxonomy" id="1712261"/>
    <lineage>
        <taxon>Bacteria</taxon>
        <taxon>Pseudomonadati</taxon>
        <taxon>Pseudomonadota</taxon>
        <taxon>Alphaproteobacteria</taxon>
        <taxon>Hyphomicrobiales</taxon>
        <taxon>Parvibaculaceae</taxon>
        <taxon>Pyruvatibacter</taxon>
    </lineage>
</organism>
<sequence length="582" mass="66043">MSIFGDLKYDAGFPHFDYADPAAPKGGELRLIPSEAYLNQGFLTFDTLNIFVLKGSGAHGMRLTFDTLMTRAWDEPDAMYGLAAEAAAIAPDRMSVAFRLRDGARFHDGSPVMVDDVVFTFDLLKEKGHPLLTTAIRDVVSAEAAGDRTVVYRFQGDLVRDLPFTVAELPILSKAYYSDHDFSASSLEPPLGSGPYRVDDVQQGRSITHRLDPDYWGRDLPVNRGRFNFGTVRFEYFRDRTAAFEAFKSGEYTFREEFTSRFWATKYEFPAVTDGRVIKLTTPDNRPSGTQGWFINTRKAKFADPRVRQALGYAFDFEWTNRLHFHGLYTRTQSYFENSDMKAEGPPSEAELALLEPFRGQVPDEVFTEAWVPPVSNGSGQDRRMLKRGRDLLADAGWVVSDGKARNAAGEVLTIEFLSDTPTFERVLQPFIKNLGLLGIDASIRQVDAAQFEERLKDFDFDIIIRRFSMRETPGVELRAFMGSETADQPGSRNLAGIANPAVDALIDRVVHATTRQELVTATRALDRVLRANHYWIPQWYKGEHNLAVWDKFGWPEVKPKYHRGVIRLWWVDPEKEARLNQ</sequence>
<dbReference type="Gene3D" id="3.10.105.10">
    <property type="entry name" value="Dipeptide-binding Protein, Domain 3"/>
    <property type="match status" value="1"/>
</dbReference>
<keyword evidence="6" id="KW-1185">Reference proteome</keyword>
<dbReference type="CDD" id="cd08497">
    <property type="entry name" value="MbnE-like"/>
    <property type="match status" value="1"/>
</dbReference>
<dbReference type="GO" id="GO:0042884">
    <property type="term" value="P:microcin transport"/>
    <property type="evidence" value="ECO:0007669"/>
    <property type="project" value="TreeGrafter"/>
</dbReference>
<dbReference type="PIRSF" id="PIRSF002741">
    <property type="entry name" value="MppA"/>
    <property type="match status" value="1"/>
</dbReference>
<dbReference type="AlphaFoldDB" id="A0A845Q9I7"/>
<dbReference type="OrthoDB" id="9803988at2"/>
<dbReference type="InterPro" id="IPR039424">
    <property type="entry name" value="SBP_5"/>
</dbReference>
<dbReference type="PANTHER" id="PTHR30290">
    <property type="entry name" value="PERIPLASMIC BINDING COMPONENT OF ABC TRANSPORTER"/>
    <property type="match status" value="1"/>
</dbReference>
<dbReference type="EMBL" id="WXYQ01000004">
    <property type="protein sequence ID" value="NBG94948.1"/>
    <property type="molecule type" value="Genomic_DNA"/>
</dbReference>
<evidence type="ECO:0000259" key="4">
    <source>
        <dbReference type="Pfam" id="PF00496"/>
    </source>
</evidence>
<name>A0A845Q9I7_9HYPH</name>
<feature type="domain" description="Solute-binding protein family 5" evidence="4">
    <location>
        <begin position="82"/>
        <end position="471"/>
    </location>
</feature>
<dbReference type="GO" id="GO:0015833">
    <property type="term" value="P:peptide transport"/>
    <property type="evidence" value="ECO:0007669"/>
    <property type="project" value="TreeGrafter"/>
</dbReference>
<dbReference type="GO" id="GO:1904680">
    <property type="term" value="F:peptide transmembrane transporter activity"/>
    <property type="evidence" value="ECO:0007669"/>
    <property type="project" value="TreeGrafter"/>
</dbReference>
<dbReference type="InterPro" id="IPR000914">
    <property type="entry name" value="SBP_5_dom"/>
</dbReference>
<dbReference type="GO" id="GO:0030288">
    <property type="term" value="C:outer membrane-bounded periplasmic space"/>
    <property type="evidence" value="ECO:0007669"/>
    <property type="project" value="TreeGrafter"/>
</dbReference>
<evidence type="ECO:0000256" key="1">
    <source>
        <dbReference type="ARBA" id="ARBA00004418"/>
    </source>
</evidence>
<dbReference type="GO" id="GO:0043190">
    <property type="term" value="C:ATP-binding cassette (ABC) transporter complex"/>
    <property type="evidence" value="ECO:0007669"/>
    <property type="project" value="InterPro"/>
</dbReference>
<dbReference type="InterPro" id="IPR030678">
    <property type="entry name" value="Peptide/Ni-bd"/>
</dbReference>
<dbReference type="Pfam" id="PF00496">
    <property type="entry name" value="SBP_bac_5"/>
    <property type="match status" value="1"/>
</dbReference>
<evidence type="ECO:0000256" key="3">
    <source>
        <dbReference type="ARBA" id="ARBA00022729"/>
    </source>
</evidence>